<dbReference type="EMBL" id="FRCY01000003">
    <property type="protein sequence ID" value="SHM75356.1"/>
    <property type="molecule type" value="Genomic_DNA"/>
</dbReference>
<reference evidence="15 16" key="1">
    <citation type="submission" date="2016-11" db="EMBL/GenBank/DDBJ databases">
        <authorList>
            <person name="Jaros S."/>
            <person name="Januszkiewicz K."/>
            <person name="Wedrychowicz H."/>
        </authorList>
    </citation>
    <scope>NUCLEOTIDE SEQUENCE [LARGE SCALE GENOMIC DNA]</scope>
    <source>
        <strain evidence="15 16">CGMCC 1.6102</strain>
    </source>
</reference>
<dbReference type="GO" id="GO:0009279">
    <property type="term" value="C:cell outer membrane"/>
    <property type="evidence" value="ECO:0007669"/>
    <property type="project" value="UniProtKB-SubCell"/>
</dbReference>
<evidence type="ECO:0000256" key="4">
    <source>
        <dbReference type="ARBA" id="ARBA00022692"/>
    </source>
</evidence>
<keyword evidence="5 12" id="KW-0732">Signal</keyword>
<dbReference type="InterPro" id="IPR039426">
    <property type="entry name" value="TonB-dep_rcpt-like"/>
</dbReference>
<evidence type="ECO:0000256" key="10">
    <source>
        <dbReference type="PROSITE-ProRule" id="PRU01360"/>
    </source>
</evidence>
<evidence type="ECO:0000256" key="7">
    <source>
        <dbReference type="ARBA" id="ARBA00023136"/>
    </source>
</evidence>
<dbReference type="InterPro" id="IPR037066">
    <property type="entry name" value="Plug_dom_sf"/>
</dbReference>
<comment type="similarity">
    <text evidence="10 11">Belongs to the TonB-dependent receptor family.</text>
</comment>
<sequence>MKYSILLLPLGWFFLLQSPLAAQQSDTLGLDQVVVTGTRMAQDASQISSSISVVDKGQLNASGHINVLPALVRHVPGLMVNDRSLLGFGVGPGSGGNISIRGISGSPNNRVLVLIDGQPQFMGIFAHPIADAYQKSDFERVEVIRGAAAVLYGSNAMGGAINLITDKGGKEGWSGQIGAASGSFGTHSFTGKVNFEKGKWQSLVSLNRSKTEGFRKDARDSFENSALFYKLSFQAEENINLMADFQLSDAVYYHPGTLASPLTEDRRAYLRGRVSLGVKNQGDRISGAALFFHNFGNHDFKSGFESTDFSQGFTLYQNLQLIPGQTLTLGIDHNRFGGEAVNPSLPPAAAKGLDITHRINQTDIYLQVEQSIWERLHVNVGLREINNAQFGKSTVPGFGFSYEFNPKYLLKMSSAKAFRSPSVVDLFLFPPSNDALNPETLWNHELTITRSIPDRDLEMDLVFFYTKGDNLIQIDPSESPPVNRNTGAFRNRGLESQVRYSPGETVDLVFNYSFLDVTDNVLFAPRHHLNMQVRRQIGKFSVTPFLQQVFGLNNSPQAEDETIDYTLLNIDLNYQVIENVSCYVLANNLFDTSYQLENGYPMPGINITAGINVEF</sequence>
<dbReference type="GO" id="GO:0044718">
    <property type="term" value="P:siderophore transmembrane transport"/>
    <property type="evidence" value="ECO:0007669"/>
    <property type="project" value="TreeGrafter"/>
</dbReference>
<dbReference type="Pfam" id="PF00593">
    <property type="entry name" value="TonB_dep_Rec_b-barrel"/>
    <property type="match status" value="1"/>
</dbReference>
<evidence type="ECO:0000256" key="9">
    <source>
        <dbReference type="ARBA" id="ARBA00023237"/>
    </source>
</evidence>
<keyword evidence="2 10" id="KW-0813">Transport</keyword>
<dbReference type="InterPro" id="IPR012910">
    <property type="entry name" value="Plug_dom"/>
</dbReference>
<keyword evidence="6 11" id="KW-0798">TonB box</keyword>
<evidence type="ECO:0000313" key="16">
    <source>
        <dbReference type="Proteomes" id="UP000184513"/>
    </source>
</evidence>
<dbReference type="SUPFAM" id="SSF56935">
    <property type="entry name" value="Porins"/>
    <property type="match status" value="1"/>
</dbReference>
<dbReference type="GO" id="GO:0015344">
    <property type="term" value="F:siderophore uptake transmembrane transporter activity"/>
    <property type="evidence" value="ECO:0007669"/>
    <property type="project" value="TreeGrafter"/>
</dbReference>
<dbReference type="AlphaFoldDB" id="A0A1M7LBB0"/>
<keyword evidence="8" id="KW-0675">Receptor</keyword>
<proteinExistence type="inferred from homology"/>
<dbReference type="Gene3D" id="2.40.170.20">
    <property type="entry name" value="TonB-dependent receptor, beta-barrel domain"/>
    <property type="match status" value="1"/>
</dbReference>
<dbReference type="PANTHER" id="PTHR30069:SF29">
    <property type="entry name" value="HEMOGLOBIN AND HEMOGLOBIN-HAPTOGLOBIN-BINDING PROTEIN 1-RELATED"/>
    <property type="match status" value="1"/>
</dbReference>
<dbReference type="Pfam" id="PF07715">
    <property type="entry name" value="Plug"/>
    <property type="match status" value="1"/>
</dbReference>
<evidence type="ECO:0000256" key="11">
    <source>
        <dbReference type="RuleBase" id="RU003357"/>
    </source>
</evidence>
<keyword evidence="9 10" id="KW-0998">Cell outer membrane</keyword>
<dbReference type="InterPro" id="IPR000531">
    <property type="entry name" value="Beta-barrel_TonB"/>
</dbReference>
<feature type="domain" description="TonB-dependent receptor-like beta-barrel" evidence="13">
    <location>
        <begin position="207"/>
        <end position="589"/>
    </location>
</feature>
<evidence type="ECO:0000256" key="2">
    <source>
        <dbReference type="ARBA" id="ARBA00022448"/>
    </source>
</evidence>
<keyword evidence="3 10" id="KW-1134">Transmembrane beta strand</keyword>
<organism evidence="15 16">
    <name type="scientific">Cyclobacterium lianum</name>
    <dbReference type="NCBI Taxonomy" id="388280"/>
    <lineage>
        <taxon>Bacteria</taxon>
        <taxon>Pseudomonadati</taxon>
        <taxon>Bacteroidota</taxon>
        <taxon>Cytophagia</taxon>
        <taxon>Cytophagales</taxon>
        <taxon>Cyclobacteriaceae</taxon>
        <taxon>Cyclobacterium</taxon>
    </lineage>
</organism>
<evidence type="ECO:0000259" key="13">
    <source>
        <dbReference type="Pfam" id="PF00593"/>
    </source>
</evidence>
<feature type="signal peptide" evidence="12">
    <location>
        <begin position="1"/>
        <end position="21"/>
    </location>
</feature>
<dbReference type="STRING" id="388280.SAMN04488057_103210"/>
<comment type="subcellular location">
    <subcellularLocation>
        <location evidence="1 10">Cell outer membrane</location>
        <topology evidence="1 10">Multi-pass membrane protein</topology>
    </subcellularLocation>
</comment>
<dbReference type="PANTHER" id="PTHR30069">
    <property type="entry name" value="TONB-DEPENDENT OUTER MEMBRANE RECEPTOR"/>
    <property type="match status" value="1"/>
</dbReference>
<dbReference type="OrthoDB" id="9758472at2"/>
<evidence type="ECO:0000256" key="1">
    <source>
        <dbReference type="ARBA" id="ARBA00004571"/>
    </source>
</evidence>
<keyword evidence="4 10" id="KW-0812">Transmembrane</keyword>
<protein>
    <submittedName>
        <fullName evidence="15">Iron complex outermembrane recepter protein</fullName>
    </submittedName>
</protein>
<dbReference type="RefSeq" id="WP_073093807.1">
    <property type="nucleotide sequence ID" value="NZ_FRCY01000003.1"/>
</dbReference>
<dbReference type="Gene3D" id="2.170.130.10">
    <property type="entry name" value="TonB-dependent receptor, plug domain"/>
    <property type="match status" value="1"/>
</dbReference>
<evidence type="ECO:0000256" key="3">
    <source>
        <dbReference type="ARBA" id="ARBA00022452"/>
    </source>
</evidence>
<keyword evidence="7 10" id="KW-0472">Membrane</keyword>
<evidence type="ECO:0000256" key="6">
    <source>
        <dbReference type="ARBA" id="ARBA00023077"/>
    </source>
</evidence>
<evidence type="ECO:0000256" key="5">
    <source>
        <dbReference type="ARBA" id="ARBA00022729"/>
    </source>
</evidence>
<feature type="chain" id="PRO_5013178519" evidence="12">
    <location>
        <begin position="22"/>
        <end position="615"/>
    </location>
</feature>
<evidence type="ECO:0000259" key="14">
    <source>
        <dbReference type="Pfam" id="PF07715"/>
    </source>
</evidence>
<dbReference type="InterPro" id="IPR036942">
    <property type="entry name" value="Beta-barrel_TonB_sf"/>
</dbReference>
<accession>A0A1M7LBB0</accession>
<dbReference type="PROSITE" id="PS52016">
    <property type="entry name" value="TONB_DEPENDENT_REC_3"/>
    <property type="match status" value="1"/>
</dbReference>
<feature type="domain" description="TonB-dependent receptor plug" evidence="14">
    <location>
        <begin position="45"/>
        <end position="160"/>
    </location>
</feature>
<evidence type="ECO:0000313" key="15">
    <source>
        <dbReference type="EMBL" id="SHM75356.1"/>
    </source>
</evidence>
<evidence type="ECO:0000256" key="12">
    <source>
        <dbReference type="SAM" id="SignalP"/>
    </source>
</evidence>
<name>A0A1M7LBB0_9BACT</name>
<gene>
    <name evidence="15" type="ORF">SAMN04488057_103210</name>
</gene>
<keyword evidence="16" id="KW-1185">Reference proteome</keyword>
<dbReference type="Proteomes" id="UP000184513">
    <property type="component" value="Unassembled WGS sequence"/>
</dbReference>
<evidence type="ECO:0000256" key="8">
    <source>
        <dbReference type="ARBA" id="ARBA00023170"/>
    </source>
</evidence>